<feature type="compositionally biased region" description="Low complexity" evidence="6">
    <location>
        <begin position="159"/>
        <end position="169"/>
    </location>
</feature>
<proteinExistence type="predicted"/>
<evidence type="ECO:0000256" key="4">
    <source>
        <dbReference type="PROSITE-ProRule" id="PRU01343"/>
    </source>
</evidence>
<keyword evidence="3" id="KW-0862">Zinc</keyword>
<reference evidence="8" key="1">
    <citation type="submission" date="2022-12" db="EMBL/GenBank/DDBJ databases">
        <authorList>
            <person name="Petersen C."/>
        </authorList>
    </citation>
    <scope>NUCLEOTIDE SEQUENCE</scope>
    <source>
        <strain evidence="8">IBT 29677</strain>
    </source>
</reference>
<protein>
    <submittedName>
        <fullName evidence="8">Zinc finger GRF-type</fullName>
    </submittedName>
</protein>
<feature type="compositionally biased region" description="Basic and acidic residues" evidence="6">
    <location>
        <begin position="199"/>
        <end position="209"/>
    </location>
</feature>
<evidence type="ECO:0000259" key="7">
    <source>
        <dbReference type="PROSITE" id="PS51999"/>
    </source>
</evidence>
<dbReference type="Proteomes" id="UP001147747">
    <property type="component" value="Unassembled WGS sequence"/>
</dbReference>
<keyword evidence="9" id="KW-1185">Reference proteome</keyword>
<feature type="compositionally biased region" description="Low complexity" evidence="6">
    <location>
        <begin position="92"/>
        <end position="104"/>
    </location>
</feature>
<feature type="compositionally biased region" description="Polar residues" evidence="6">
    <location>
        <begin position="170"/>
        <end position="195"/>
    </location>
</feature>
<dbReference type="OrthoDB" id="430051at2759"/>
<accession>A0A9X0B9D1</accession>
<evidence type="ECO:0000256" key="3">
    <source>
        <dbReference type="ARBA" id="ARBA00022833"/>
    </source>
</evidence>
<feature type="domain" description="GRF-type" evidence="7">
    <location>
        <begin position="27"/>
        <end position="71"/>
    </location>
</feature>
<dbReference type="EMBL" id="JAPZBU010000006">
    <property type="protein sequence ID" value="KAJ5396529.1"/>
    <property type="molecule type" value="Genomic_DNA"/>
</dbReference>
<feature type="region of interest" description="Disordered" evidence="6">
    <location>
        <begin position="159"/>
        <end position="246"/>
    </location>
</feature>
<keyword evidence="1" id="KW-0479">Metal-binding</keyword>
<feature type="compositionally biased region" description="Basic and acidic residues" evidence="6">
    <location>
        <begin position="111"/>
        <end position="120"/>
    </location>
</feature>
<name>A0A9X0B9D1_9EURO</name>
<evidence type="ECO:0000313" key="8">
    <source>
        <dbReference type="EMBL" id="KAJ5396529.1"/>
    </source>
</evidence>
<evidence type="ECO:0000256" key="6">
    <source>
        <dbReference type="SAM" id="MobiDB-lite"/>
    </source>
</evidence>
<dbReference type="InterPro" id="IPR010666">
    <property type="entry name" value="Znf_GRF"/>
</dbReference>
<dbReference type="GeneID" id="81368259"/>
<evidence type="ECO:0000256" key="2">
    <source>
        <dbReference type="ARBA" id="ARBA00022771"/>
    </source>
</evidence>
<feature type="compositionally biased region" description="Low complexity" evidence="6">
    <location>
        <begin position="221"/>
        <end position="239"/>
    </location>
</feature>
<dbReference type="Pfam" id="PF06839">
    <property type="entry name" value="Zn_ribbon_GRF"/>
    <property type="match status" value="1"/>
</dbReference>
<dbReference type="AlphaFoldDB" id="A0A9X0B9D1"/>
<comment type="caution">
    <text evidence="8">The sequence shown here is derived from an EMBL/GenBank/DDBJ whole genome shotgun (WGS) entry which is preliminary data.</text>
</comment>
<feature type="coiled-coil region" evidence="5">
    <location>
        <begin position="314"/>
        <end position="341"/>
    </location>
</feature>
<feature type="compositionally biased region" description="Polar residues" evidence="6">
    <location>
        <begin position="210"/>
        <end position="220"/>
    </location>
</feature>
<feature type="region of interest" description="Disordered" evidence="6">
    <location>
        <begin position="80"/>
        <end position="138"/>
    </location>
</feature>
<evidence type="ECO:0000313" key="9">
    <source>
        <dbReference type="Proteomes" id="UP001147747"/>
    </source>
</evidence>
<evidence type="ECO:0000256" key="1">
    <source>
        <dbReference type="ARBA" id="ARBA00022723"/>
    </source>
</evidence>
<dbReference type="GO" id="GO:0008270">
    <property type="term" value="F:zinc ion binding"/>
    <property type="evidence" value="ECO:0007669"/>
    <property type="project" value="UniProtKB-KW"/>
</dbReference>
<keyword evidence="2 4" id="KW-0863">Zinc-finger</keyword>
<evidence type="ECO:0000256" key="5">
    <source>
        <dbReference type="SAM" id="Coils"/>
    </source>
</evidence>
<organism evidence="8 9">
    <name type="scientific">Penicillium cosmopolitanum</name>
    <dbReference type="NCBI Taxonomy" id="1131564"/>
    <lineage>
        <taxon>Eukaryota</taxon>
        <taxon>Fungi</taxon>
        <taxon>Dikarya</taxon>
        <taxon>Ascomycota</taxon>
        <taxon>Pezizomycotina</taxon>
        <taxon>Eurotiomycetes</taxon>
        <taxon>Eurotiomycetidae</taxon>
        <taxon>Eurotiales</taxon>
        <taxon>Aspergillaceae</taxon>
        <taxon>Penicillium</taxon>
    </lineage>
</organism>
<dbReference type="PROSITE" id="PS51999">
    <property type="entry name" value="ZF_GRF"/>
    <property type="match status" value="1"/>
</dbReference>
<gene>
    <name evidence="8" type="ORF">N7509_004642</name>
</gene>
<dbReference type="RefSeq" id="XP_056488581.1">
    <property type="nucleotide sequence ID" value="XM_056629279.1"/>
</dbReference>
<keyword evidence="5" id="KW-0175">Coiled coil</keyword>
<sequence>MHSPNKPPKSPSSVRLKGLFKEGSWRCDCPERAPAIKLQVKKEGRNHGRYFYTCQKPRAQQCGFFLWTDEAEPREEAVVLSNSRSEDDLRYPTLPSTPTTPRRSGLLTPQTERRFIDIPPRHAHAHSPPKSAKARMMAEDTDEFGWDDNTDDNNELSELTELSTSQSTEPFLSQPNWNPDQPSNKAARTPTSSSPGKRKLFESSYHDHNSSTSNSSILATPSSTRSNRSIGSSRIPPSSAELCMTPTPTKYRDVISSANMPDMSDLAAEANAIMEQYAVVLPTKAQDALVELLNRHQLKLQGVNKGREVTRQALKRKEDELAKKDGEIRRLQDTITSLQAQKEMDQSIIDSMSM</sequence>
<reference evidence="8" key="2">
    <citation type="journal article" date="2023" name="IMA Fungus">
        <title>Comparative genomic study of the Penicillium genus elucidates a diverse pangenome and 15 lateral gene transfer events.</title>
        <authorList>
            <person name="Petersen C."/>
            <person name="Sorensen T."/>
            <person name="Nielsen M.R."/>
            <person name="Sondergaard T.E."/>
            <person name="Sorensen J.L."/>
            <person name="Fitzpatrick D.A."/>
            <person name="Frisvad J.C."/>
            <person name="Nielsen K.L."/>
        </authorList>
    </citation>
    <scope>NUCLEOTIDE SEQUENCE</scope>
    <source>
        <strain evidence="8">IBT 29677</strain>
    </source>
</reference>